<dbReference type="OrthoDB" id="2379112at2"/>
<dbReference type="RefSeq" id="WP_012994535.1">
    <property type="nucleotide sequence ID" value="NC_013921.1"/>
</dbReference>
<dbReference type="KEGG" id="tit:Thit_0405"/>
<dbReference type="HOGENOM" id="CLU_1388135_0_0_9"/>
<evidence type="ECO:0000313" key="2">
    <source>
        <dbReference type="Proteomes" id="UP000001552"/>
    </source>
</evidence>
<name>D3T6Y0_THEIA</name>
<gene>
    <name evidence="1" type="ordered locus">Thit_0405</name>
</gene>
<proteinExistence type="predicted"/>
<evidence type="ECO:0000313" key="1">
    <source>
        <dbReference type="EMBL" id="ADD01712.1"/>
    </source>
</evidence>
<sequence length="200" mass="23877">MNINLNFKDIRMLKYLLSDDVWIKKLQKIREVFDFYSSVDVLLFESVKEISIYLGLEVPEWVVGTYFDKTIIMLDYEIWKNKGVGTFGQILLHEFVHVVITKITKNRCPVWLNEGIAMYFAEQQVNIFKKTNEDFYCENIFELTYDNEELYFISAITVDRLIKVYGIETILFRIKNVSNYKEDYILGVDNIKRISYQYCI</sequence>
<protein>
    <recommendedName>
        <fullName evidence="3">Peptidase MA-like domain-containing protein</fullName>
    </recommendedName>
</protein>
<dbReference type="Proteomes" id="UP000001552">
    <property type="component" value="Chromosome"/>
</dbReference>
<dbReference type="EMBL" id="CP001936">
    <property type="protein sequence ID" value="ADD01712.1"/>
    <property type="molecule type" value="Genomic_DNA"/>
</dbReference>
<evidence type="ECO:0008006" key="3">
    <source>
        <dbReference type="Google" id="ProtNLM"/>
    </source>
</evidence>
<dbReference type="AlphaFoldDB" id="D3T6Y0"/>
<dbReference type="eggNOG" id="COG0308">
    <property type="taxonomic scope" value="Bacteria"/>
</dbReference>
<organism evidence="1 2">
    <name type="scientific">Thermoanaerobacter italicus (strain DSM 9252 / Ab9)</name>
    <dbReference type="NCBI Taxonomy" id="580331"/>
    <lineage>
        <taxon>Bacteria</taxon>
        <taxon>Bacillati</taxon>
        <taxon>Bacillota</taxon>
        <taxon>Clostridia</taxon>
        <taxon>Thermoanaerobacterales</taxon>
        <taxon>Thermoanaerobacteraceae</taxon>
        <taxon>Thermoanaerobacter</taxon>
    </lineage>
</organism>
<accession>D3T6Y0</accession>
<keyword evidence="2" id="KW-1185">Reference proteome</keyword>
<reference evidence="1" key="1">
    <citation type="submission" date="2010-02" db="EMBL/GenBank/DDBJ databases">
        <title>Complete sequence of Thermoanaerobacter italicus Ab9.</title>
        <authorList>
            <consortium name="US DOE Joint Genome Institute"/>
            <person name="Lucas S."/>
            <person name="Copeland A."/>
            <person name="Lapidus A."/>
            <person name="Cheng J.-F."/>
            <person name="Bruce D."/>
            <person name="Goodwin L."/>
            <person name="Pitluck S."/>
            <person name="Chertkov O."/>
            <person name="Detter J.C."/>
            <person name="Han C."/>
            <person name="Tapia R."/>
            <person name="Land M."/>
            <person name="Hauser L."/>
            <person name="Kyrpides N."/>
            <person name="Mikhailova N."/>
            <person name="Hemme C.L."/>
            <person name="Woyke T."/>
        </authorList>
    </citation>
    <scope>NUCLEOTIDE SEQUENCE [LARGE SCALE GENOMIC DNA]</scope>
    <source>
        <strain evidence="1">Ab9</strain>
    </source>
</reference>